<reference evidence="4 5" key="1">
    <citation type="submission" date="2016-05" db="EMBL/GenBank/DDBJ databases">
        <title>First whole genome sequencing of Entamoeba histolytica HM1:IMSS-clone-6.</title>
        <authorList>
            <person name="Mukherjee Avik.K."/>
            <person name="Izumyama S."/>
            <person name="Nakada-Tsukui K."/>
            <person name="Nozaki T."/>
        </authorList>
    </citation>
    <scope>NUCLEOTIDE SEQUENCE [LARGE SCALE GENOMIC DNA]</scope>
    <source>
        <strain evidence="4 5">HM1:IMSS clone 6</strain>
    </source>
</reference>
<dbReference type="PANTHER" id="PTHR22957">
    <property type="entry name" value="TBC1 DOMAIN FAMILY MEMBER GTPASE-ACTIVATING PROTEIN"/>
    <property type="match status" value="1"/>
</dbReference>
<sequence length="547" mass="64168">MSGTPVDNGDEIIIFQKKHKTQESTSTESIDLNEDTKEEDMDSDELKDMGLFDSVFVNVQGNKKIYGALCLFKKRKQLFISYLPMEVRTNTSLKSFITRDTTVTNIQDYKITFPFREIIAFSYIQTKTTTTITFEMQQRLVPLKVPQYEFGGKNHKEQYESFFNTISQNSLCEIQKDETHKNRYIVSYKSELKGDIAKYHQKAYSRLINPLLVEKRKTLIAQEHIDTMQPVSKTLLKTLMDDSGYISSSNMNVIRKVLLYRGCEDDVREFVWKLCLGYYEGKNTQKERMEWDEKRANDYEKIKQTWTNVIPEMKENWDEFAKMEEQIKKDVIRTDREDTKFEKDGCQNLKTLTNVLMSSSMFNMKIGYGQGMNDIVAVLMRITTKESSLFWLFQSVMTMLQGFYCSNANYLYKLLNKLDPIISLVNPALGKYLKEHDSNNVFAYKWIVLLFKRYISDNYLLRIWDSIFAFPTSKFYYFLVVALIKEYADDIIDNQMDFDDLFVLFQSLGPEIGVDIIFDADLILQEFMHISQPSVLTDFLKNEPIPK</sequence>
<feature type="domain" description="Rab-GAP TBC" evidence="3">
    <location>
        <begin position="262"/>
        <end position="471"/>
    </location>
</feature>
<comment type="caution">
    <text evidence="4">The sequence shown here is derived from an EMBL/GenBank/DDBJ whole genome shotgun (WGS) entry which is preliminary data.</text>
</comment>
<dbReference type="FunFam" id="1.10.8.270:FF:000042">
    <property type="entry name" value="TBC/Rab GTPase activating domain containing protein"/>
    <property type="match status" value="1"/>
</dbReference>
<dbReference type="SMART" id="SM00164">
    <property type="entry name" value="TBC"/>
    <property type="match status" value="1"/>
</dbReference>
<dbReference type="InterPro" id="IPR035969">
    <property type="entry name" value="Rab-GAP_TBC_sf"/>
</dbReference>
<dbReference type="InterPro" id="IPR000195">
    <property type="entry name" value="Rab-GAP-TBC_dom"/>
</dbReference>
<dbReference type="VEuPathDB" id="AmoebaDB:EHI8A_062730"/>
<dbReference type="Pfam" id="PF00566">
    <property type="entry name" value="RabGAP-TBC"/>
    <property type="match status" value="1"/>
</dbReference>
<dbReference type="VEuPathDB" id="AmoebaDB:KM1_118810"/>
<accession>A0A5K1U499</accession>
<dbReference type="VEuPathDB" id="AmoebaDB:EHI7A_060440"/>
<organism evidence="4 5">
    <name type="scientific">Entamoeba histolytica</name>
    <dbReference type="NCBI Taxonomy" id="5759"/>
    <lineage>
        <taxon>Eukaryota</taxon>
        <taxon>Amoebozoa</taxon>
        <taxon>Evosea</taxon>
        <taxon>Archamoebae</taxon>
        <taxon>Mastigamoebida</taxon>
        <taxon>Entamoebidae</taxon>
        <taxon>Entamoeba</taxon>
    </lineage>
</organism>
<dbReference type="Gene3D" id="1.10.8.270">
    <property type="entry name" value="putative rabgap domain of human tbc1 domain family member 14 like domains"/>
    <property type="match status" value="1"/>
</dbReference>
<evidence type="ECO:0000313" key="4">
    <source>
        <dbReference type="EMBL" id="GAT96630.1"/>
    </source>
</evidence>
<dbReference type="SUPFAM" id="SSF47923">
    <property type="entry name" value="Ypt/Rab-GAP domain of gyp1p"/>
    <property type="match status" value="2"/>
</dbReference>
<dbReference type="EMBL" id="BDEQ01000001">
    <property type="protein sequence ID" value="GAT96630.1"/>
    <property type="molecule type" value="Genomic_DNA"/>
</dbReference>
<dbReference type="VEuPathDB" id="AmoebaDB:EHI5A_095300"/>
<dbReference type="VEuPathDB" id="AmoebaDB:EHI_121850"/>
<keyword evidence="1" id="KW-0343">GTPase activation</keyword>
<protein>
    <submittedName>
        <fullName evidence="4">Tbc Rab GTPase activating domain containing protein</fullName>
    </submittedName>
</protein>
<gene>
    <name evidence="4" type="ORF">CL6EHI_121850</name>
</gene>
<evidence type="ECO:0000256" key="2">
    <source>
        <dbReference type="SAM" id="MobiDB-lite"/>
    </source>
</evidence>
<proteinExistence type="predicted"/>
<evidence type="ECO:0000256" key="1">
    <source>
        <dbReference type="ARBA" id="ARBA00022468"/>
    </source>
</evidence>
<dbReference type="GO" id="GO:0005096">
    <property type="term" value="F:GTPase activator activity"/>
    <property type="evidence" value="ECO:0007669"/>
    <property type="project" value="UniProtKB-KW"/>
</dbReference>
<dbReference type="OMA" id="PREPTHR"/>
<evidence type="ECO:0000313" key="5">
    <source>
        <dbReference type="Proteomes" id="UP000078387"/>
    </source>
</evidence>
<name>A0A5K1U499_ENTHI</name>
<dbReference type="PROSITE" id="PS50086">
    <property type="entry name" value="TBC_RABGAP"/>
    <property type="match status" value="1"/>
</dbReference>
<dbReference type="PANTHER" id="PTHR22957:SF502">
    <property type="entry name" value="SMALL G PROTEIN SIGNALING MODULATOR 2-RELATED"/>
    <property type="match status" value="1"/>
</dbReference>
<feature type="region of interest" description="Disordered" evidence="2">
    <location>
        <begin position="15"/>
        <end position="39"/>
    </location>
</feature>
<dbReference type="Gene3D" id="1.10.472.80">
    <property type="entry name" value="Ypt/Rab-GAP domain of gyp1p, domain 3"/>
    <property type="match status" value="1"/>
</dbReference>
<dbReference type="AlphaFoldDB" id="A0A5K1U499"/>
<dbReference type="Proteomes" id="UP000078387">
    <property type="component" value="Unassembled WGS sequence"/>
</dbReference>
<evidence type="ECO:0000259" key="3">
    <source>
        <dbReference type="PROSITE" id="PS50086"/>
    </source>
</evidence>